<evidence type="ECO:0000313" key="4">
    <source>
        <dbReference type="Proteomes" id="UP000653305"/>
    </source>
</evidence>
<comment type="caution">
    <text evidence="3">The sequence shown here is derived from an EMBL/GenBank/DDBJ whole genome shotgun (WGS) entry which is preliminary data.</text>
</comment>
<dbReference type="InterPro" id="IPR012340">
    <property type="entry name" value="NA-bd_OB-fold"/>
</dbReference>
<dbReference type="PANTHER" id="PTHR31472">
    <property type="entry name" value="OS05G0244600 PROTEIN"/>
    <property type="match status" value="1"/>
</dbReference>
<feature type="compositionally biased region" description="Basic and acidic residues" evidence="1">
    <location>
        <begin position="21"/>
        <end position="33"/>
    </location>
</feature>
<dbReference type="InterPro" id="IPR048970">
    <property type="entry name" value="OB_Ssb-like"/>
</dbReference>
<keyword evidence="4" id="KW-1185">Reference proteome</keyword>
<dbReference type="Pfam" id="PF21473">
    <property type="entry name" value="OB_Ssb-like"/>
    <property type="match status" value="1"/>
</dbReference>
<name>A0A830C4X0_9LAMI</name>
<dbReference type="SUPFAM" id="SSF50249">
    <property type="entry name" value="Nucleic acid-binding proteins"/>
    <property type="match status" value="1"/>
</dbReference>
<evidence type="ECO:0000259" key="2">
    <source>
        <dbReference type="Pfam" id="PF21473"/>
    </source>
</evidence>
<evidence type="ECO:0000313" key="3">
    <source>
        <dbReference type="EMBL" id="GFP89331.1"/>
    </source>
</evidence>
<reference evidence="3" key="1">
    <citation type="submission" date="2020-07" db="EMBL/GenBank/DDBJ databases">
        <title>Ethylene signaling mediates host invasion by parasitic plants.</title>
        <authorList>
            <person name="Yoshida S."/>
        </authorList>
    </citation>
    <scope>NUCLEOTIDE SEQUENCE</scope>
    <source>
        <strain evidence="3">Okayama</strain>
    </source>
</reference>
<accession>A0A830C4X0</accession>
<dbReference type="OrthoDB" id="908924at2759"/>
<organism evidence="3 4">
    <name type="scientific">Phtheirospermum japonicum</name>
    <dbReference type="NCBI Taxonomy" id="374723"/>
    <lineage>
        <taxon>Eukaryota</taxon>
        <taxon>Viridiplantae</taxon>
        <taxon>Streptophyta</taxon>
        <taxon>Embryophyta</taxon>
        <taxon>Tracheophyta</taxon>
        <taxon>Spermatophyta</taxon>
        <taxon>Magnoliopsida</taxon>
        <taxon>eudicotyledons</taxon>
        <taxon>Gunneridae</taxon>
        <taxon>Pentapetalae</taxon>
        <taxon>asterids</taxon>
        <taxon>lamiids</taxon>
        <taxon>Lamiales</taxon>
        <taxon>Orobanchaceae</taxon>
        <taxon>Orobanchaceae incertae sedis</taxon>
        <taxon>Phtheirospermum</taxon>
    </lineage>
</organism>
<dbReference type="Gene3D" id="2.40.50.140">
    <property type="entry name" value="Nucleic acid-binding proteins"/>
    <property type="match status" value="1"/>
</dbReference>
<sequence length="123" mass="13764">MHQKISNGHHQPHPINGHGTSAEKEMNGDDDVGKNSNSQSMALIHGLRLPDPLSARSIHRRFDMMKPVNTVIIRNAMIDMFKGTMRLAVDKWGCIEVTELATFLVKEDNKLSLVEYKSVTVAL</sequence>
<dbReference type="EMBL" id="BMAC01000187">
    <property type="protein sequence ID" value="GFP89331.1"/>
    <property type="molecule type" value="Genomic_DNA"/>
</dbReference>
<gene>
    <name evidence="3" type="ORF">PHJA_001076800</name>
</gene>
<proteinExistence type="predicted"/>
<protein>
    <submittedName>
        <fullName evidence="3">Uncharacterized protein at4g28440</fullName>
    </submittedName>
</protein>
<dbReference type="PANTHER" id="PTHR31472:SF5">
    <property type="entry name" value="OS05G0244600 PROTEIN"/>
    <property type="match status" value="1"/>
</dbReference>
<evidence type="ECO:0000256" key="1">
    <source>
        <dbReference type="SAM" id="MobiDB-lite"/>
    </source>
</evidence>
<dbReference type="Proteomes" id="UP000653305">
    <property type="component" value="Unassembled WGS sequence"/>
</dbReference>
<feature type="region of interest" description="Disordered" evidence="1">
    <location>
        <begin position="1"/>
        <end position="37"/>
    </location>
</feature>
<dbReference type="AlphaFoldDB" id="A0A830C4X0"/>
<feature type="domain" description="Single-stranded DNA binding protein Ssb-like OB fold" evidence="2">
    <location>
        <begin position="60"/>
        <end position="97"/>
    </location>
</feature>